<organism evidence="2 3">
    <name type="scientific">Johnsonella ignava ATCC 51276</name>
    <dbReference type="NCBI Taxonomy" id="679200"/>
    <lineage>
        <taxon>Bacteria</taxon>
        <taxon>Bacillati</taxon>
        <taxon>Bacillota</taxon>
        <taxon>Clostridia</taxon>
        <taxon>Lachnospirales</taxon>
        <taxon>Lachnospiraceae</taxon>
        <taxon>Johnsonella</taxon>
    </lineage>
</organism>
<dbReference type="RefSeq" id="WP_005539491.1">
    <property type="nucleotide sequence ID" value="NZ_JH378829.1"/>
</dbReference>
<proteinExistence type="predicted"/>
<evidence type="ECO:0000313" key="3">
    <source>
        <dbReference type="Proteomes" id="UP000003011"/>
    </source>
</evidence>
<keyword evidence="1" id="KW-0812">Transmembrane</keyword>
<dbReference type="Proteomes" id="UP000003011">
    <property type="component" value="Unassembled WGS sequence"/>
</dbReference>
<accession>G5GFU1</accession>
<evidence type="ECO:0000256" key="1">
    <source>
        <dbReference type="SAM" id="Phobius"/>
    </source>
</evidence>
<evidence type="ECO:0000313" key="2">
    <source>
        <dbReference type="EMBL" id="EHI56365.1"/>
    </source>
</evidence>
<dbReference type="AlphaFoldDB" id="G5GFU1"/>
<keyword evidence="1" id="KW-1133">Transmembrane helix</keyword>
<dbReference type="HOGENOM" id="CLU_2954355_0_0_9"/>
<sequence length="59" mass="6552">MGLSLLAISLTSSMAYVSMHLDEAVGVEFTYNIFDYVNFVEIGCIVITMGIGIYLIFHK</sequence>
<comment type="caution">
    <text evidence="2">The sequence shown here is derived from an EMBL/GenBank/DDBJ whole genome shotgun (WGS) entry which is preliminary data.</text>
</comment>
<reference evidence="2 3" key="1">
    <citation type="submission" date="2011-08" db="EMBL/GenBank/DDBJ databases">
        <title>The Genome Sequence of Johnsonella ignava ATCC 51276.</title>
        <authorList>
            <consortium name="The Broad Institute Genome Sequencing Platform"/>
            <person name="Earl A."/>
            <person name="Ward D."/>
            <person name="Feldgarden M."/>
            <person name="Gevers D."/>
            <person name="Izard J."/>
            <person name="Blanton J.M."/>
            <person name="Baranova O.V."/>
            <person name="Dewhirst F.E."/>
            <person name="Young S.K."/>
            <person name="Zeng Q."/>
            <person name="Gargeya S."/>
            <person name="Fitzgerald M."/>
            <person name="Haas B."/>
            <person name="Abouelleil A."/>
            <person name="Alvarado L."/>
            <person name="Arachchi H.M."/>
            <person name="Berlin A."/>
            <person name="Brown A."/>
            <person name="Chapman S.B."/>
            <person name="Chen Z."/>
            <person name="Dunbar C."/>
            <person name="Freedman E."/>
            <person name="Gearin G."/>
            <person name="Gellesch M."/>
            <person name="Goldberg J."/>
            <person name="Griggs A."/>
            <person name="Gujja S."/>
            <person name="Heiman D."/>
            <person name="Howarth C."/>
            <person name="Larson L."/>
            <person name="Lui A."/>
            <person name="MacDonald P.J.P."/>
            <person name="Montmayeur A."/>
            <person name="Murphy C."/>
            <person name="Neiman D."/>
            <person name="Pearson M."/>
            <person name="Priest M."/>
            <person name="Roberts A."/>
            <person name="Saif S."/>
            <person name="Shea T."/>
            <person name="Shenoy N."/>
            <person name="Sisk P."/>
            <person name="Stolte C."/>
            <person name="Sykes S."/>
            <person name="Wortman J."/>
            <person name="Nusbaum C."/>
            <person name="Birren B."/>
        </authorList>
    </citation>
    <scope>NUCLEOTIDE SEQUENCE [LARGE SCALE GENOMIC DNA]</scope>
    <source>
        <strain evidence="2 3">ATCC 51276</strain>
    </source>
</reference>
<dbReference type="EMBL" id="ACZL01000009">
    <property type="protein sequence ID" value="EHI56365.1"/>
    <property type="molecule type" value="Genomic_DNA"/>
</dbReference>
<name>G5GFU1_9FIRM</name>
<feature type="transmembrane region" description="Helical" evidence="1">
    <location>
        <begin position="39"/>
        <end position="57"/>
    </location>
</feature>
<protein>
    <submittedName>
        <fullName evidence="2">Uncharacterized protein</fullName>
    </submittedName>
</protein>
<gene>
    <name evidence="2" type="ORF">HMPREF9333_00430</name>
</gene>
<keyword evidence="3" id="KW-1185">Reference proteome</keyword>
<keyword evidence="1" id="KW-0472">Membrane</keyword>